<dbReference type="Pfam" id="PF03372">
    <property type="entry name" value="Exo_endo_phos"/>
    <property type="match status" value="1"/>
</dbReference>
<evidence type="ECO:0000313" key="8">
    <source>
        <dbReference type="Proteomes" id="UP001597521"/>
    </source>
</evidence>
<dbReference type="SUPFAM" id="SSF56219">
    <property type="entry name" value="DNase I-like"/>
    <property type="match status" value="1"/>
</dbReference>
<dbReference type="InterPro" id="IPR037493">
    <property type="entry name" value="ExoIII-like"/>
</dbReference>
<dbReference type="RefSeq" id="WP_386832835.1">
    <property type="nucleotide sequence ID" value="NZ_JBHUNP010000001.1"/>
</dbReference>
<evidence type="ECO:0000256" key="2">
    <source>
        <dbReference type="ARBA" id="ARBA00007092"/>
    </source>
</evidence>
<reference evidence="8" key="1">
    <citation type="journal article" date="2019" name="Int. J. Syst. Evol. Microbiol.">
        <title>The Global Catalogue of Microorganisms (GCM) 10K type strain sequencing project: providing services to taxonomists for standard genome sequencing and annotation.</title>
        <authorList>
            <consortium name="The Broad Institute Genomics Platform"/>
            <consortium name="The Broad Institute Genome Sequencing Center for Infectious Disease"/>
            <person name="Wu L."/>
            <person name="Ma J."/>
        </authorList>
    </citation>
    <scope>NUCLEOTIDE SEQUENCE [LARGE SCALE GENOMIC DNA]</scope>
    <source>
        <strain evidence="8">CCM 7427</strain>
    </source>
</reference>
<evidence type="ECO:0000256" key="1">
    <source>
        <dbReference type="ARBA" id="ARBA00001946"/>
    </source>
</evidence>
<dbReference type="NCBIfam" id="TIGR00633">
    <property type="entry name" value="xth"/>
    <property type="match status" value="1"/>
</dbReference>
<proteinExistence type="inferred from homology"/>
<evidence type="ECO:0000256" key="4">
    <source>
        <dbReference type="ARBA" id="ARBA00022801"/>
    </source>
</evidence>
<name>A0ABW5QJB9_9HYPH</name>
<dbReference type="PANTHER" id="PTHR43250:SF2">
    <property type="entry name" value="EXODEOXYRIBONUCLEASE III"/>
    <property type="match status" value="1"/>
</dbReference>
<keyword evidence="8" id="KW-1185">Reference proteome</keyword>
<dbReference type="CDD" id="cd09086">
    <property type="entry name" value="ExoIII-like_AP-endo"/>
    <property type="match status" value="1"/>
</dbReference>
<comment type="caution">
    <text evidence="7">The sequence shown here is derived from an EMBL/GenBank/DDBJ whole genome shotgun (WGS) entry which is preliminary data.</text>
</comment>
<dbReference type="Proteomes" id="UP001597521">
    <property type="component" value="Unassembled WGS sequence"/>
</dbReference>
<dbReference type="Gene3D" id="3.60.10.10">
    <property type="entry name" value="Endonuclease/exonuclease/phosphatase"/>
    <property type="match status" value="1"/>
</dbReference>
<dbReference type="InterPro" id="IPR005135">
    <property type="entry name" value="Endo/exonuclease/phosphatase"/>
</dbReference>
<dbReference type="PROSITE" id="PS51435">
    <property type="entry name" value="AP_NUCLEASE_F1_4"/>
    <property type="match status" value="1"/>
</dbReference>
<dbReference type="InterPro" id="IPR004808">
    <property type="entry name" value="AP_endonuc_1"/>
</dbReference>
<keyword evidence="4 7" id="KW-0378">Hydrolase</keyword>
<dbReference type="GO" id="GO:0008311">
    <property type="term" value="F:double-stranded DNA 3'-5' DNA exonuclease activity"/>
    <property type="evidence" value="ECO:0007669"/>
    <property type="project" value="UniProtKB-EC"/>
</dbReference>
<keyword evidence="5" id="KW-0460">Magnesium</keyword>
<comment type="cofactor">
    <cofactor evidence="1">
        <name>Mg(2+)</name>
        <dbReference type="ChEBI" id="CHEBI:18420"/>
    </cofactor>
</comment>
<organism evidence="7 8">
    <name type="scientific">Devosia albogilva</name>
    <dbReference type="NCBI Taxonomy" id="429726"/>
    <lineage>
        <taxon>Bacteria</taxon>
        <taxon>Pseudomonadati</taxon>
        <taxon>Pseudomonadota</taxon>
        <taxon>Alphaproteobacteria</taxon>
        <taxon>Hyphomicrobiales</taxon>
        <taxon>Devosiaceae</taxon>
        <taxon>Devosia</taxon>
    </lineage>
</organism>
<dbReference type="PANTHER" id="PTHR43250">
    <property type="entry name" value="EXODEOXYRIBONUCLEASE III"/>
    <property type="match status" value="1"/>
</dbReference>
<keyword evidence="3" id="KW-0479">Metal-binding</keyword>
<evidence type="ECO:0000256" key="3">
    <source>
        <dbReference type="ARBA" id="ARBA00022723"/>
    </source>
</evidence>
<dbReference type="InterPro" id="IPR036691">
    <property type="entry name" value="Endo/exonu/phosph_ase_sf"/>
</dbReference>
<protein>
    <submittedName>
        <fullName evidence="7">Exodeoxyribonuclease III</fullName>
        <ecNumber evidence="7">3.1.11.2</ecNumber>
    </submittedName>
</protein>
<comment type="similarity">
    <text evidence="2">Belongs to the DNA repair enzymes AP/ExoA family.</text>
</comment>
<dbReference type="EMBL" id="JBHUNP010000001">
    <property type="protein sequence ID" value="MFD2647819.1"/>
    <property type="molecule type" value="Genomic_DNA"/>
</dbReference>
<dbReference type="EC" id="3.1.11.2" evidence="7"/>
<evidence type="ECO:0000259" key="6">
    <source>
        <dbReference type="Pfam" id="PF03372"/>
    </source>
</evidence>
<accession>A0ABW5QJB9</accession>
<gene>
    <name evidence="7" type="ORF">ACFSX5_08455</name>
</gene>
<evidence type="ECO:0000313" key="7">
    <source>
        <dbReference type="EMBL" id="MFD2647819.1"/>
    </source>
</evidence>
<sequence>MPASVVTWNINSVRLRIGMVLDLLQQHQPHVLMLQEIKCTNDQFPRNAFVDAGYPHQAVHGQKGYHGVAIVSKTPLTDISSRVFCEIDDSRHVSAVTDFGHGPVTLHNFYIPAGGDEPDPEINPKFKHKLGFLSELQTWFAEAPFARAQLIAGDFNVAPLETDVWSHKQLLKVVSHTPVETEALTALLNGGHGWVDLVRKHVPADQKLYSWWSYRGKDWQKSDRGRRLDHIWATADVAAHCTAAEILKPYRGFGDKPSDHVPVVARFGSL</sequence>
<feature type="domain" description="Endonuclease/exonuclease/phosphatase" evidence="6">
    <location>
        <begin position="6"/>
        <end position="260"/>
    </location>
</feature>
<evidence type="ECO:0000256" key="5">
    <source>
        <dbReference type="ARBA" id="ARBA00022842"/>
    </source>
</evidence>